<protein>
    <submittedName>
        <fullName evidence="1">Uncharacterized protein</fullName>
    </submittedName>
</protein>
<name>A0A3P1XMH0_TANFO</name>
<reference evidence="1 2" key="1">
    <citation type="submission" date="2018-11" db="EMBL/GenBank/DDBJ databases">
        <title>Genomes From Bacteria Associated with the Canine Oral Cavity: a Test Case for Automated Genome-Based Taxonomic Assignment.</title>
        <authorList>
            <person name="Coil D.A."/>
            <person name="Jospin G."/>
            <person name="Darling A.E."/>
            <person name="Wallis C."/>
            <person name="Davis I.J."/>
            <person name="Harris S."/>
            <person name="Eisen J.A."/>
            <person name="Holcombe L.J."/>
            <person name="O'Flynn C."/>
        </authorList>
    </citation>
    <scope>NUCLEOTIDE SEQUENCE [LARGE SCALE GENOMIC DNA]</scope>
    <source>
        <strain evidence="1 2">OH2617_COT-023</strain>
    </source>
</reference>
<dbReference type="RefSeq" id="WP_124752269.1">
    <property type="nucleotide sequence ID" value="NZ_RQYS01000051.1"/>
</dbReference>
<accession>A0A3P1XMH0</accession>
<dbReference type="Proteomes" id="UP000278609">
    <property type="component" value="Unassembled WGS sequence"/>
</dbReference>
<comment type="caution">
    <text evidence="1">The sequence shown here is derived from an EMBL/GenBank/DDBJ whole genome shotgun (WGS) entry which is preliminary data.</text>
</comment>
<gene>
    <name evidence="1" type="ORF">EII40_10925</name>
</gene>
<organism evidence="1 2">
    <name type="scientific">Tannerella forsythia</name>
    <name type="common">Bacteroides forsythus</name>
    <dbReference type="NCBI Taxonomy" id="28112"/>
    <lineage>
        <taxon>Bacteria</taxon>
        <taxon>Pseudomonadati</taxon>
        <taxon>Bacteroidota</taxon>
        <taxon>Bacteroidia</taxon>
        <taxon>Bacteroidales</taxon>
        <taxon>Tannerellaceae</taxon>
        <taxon>Tannerella</taxon>
    </lineage>
</organism>
<sequence>MSITNFINSETGTIVQGVNGIRLCRESWMTEKAMRRAARCKTAMQPIKDVLQESECVTDKDIALRI</sequence>
<evidence type="ECO:0000313" key="2">
    <source>
        <dbReference type="Proteomes" id="UP000278609"/>
    </source>
</evidence>
<dbReference type="EMBL" id="RQYS01000051">
    <property type="protein sequence ID" value="RRD59200.1"/>
    <property type="molecule type" value="Genomic_DNA"/>
</dbReference>
<proteinExistence type="predicted"/>
<dbReference type="OrthoDB" id="1012461at2"/>
<evidence type="ECO:0000313" key="1">
    <source>
        <dbReference type="EMBL" id="RRD59200.1"/>
    </source>
</evidence>
<dbReference type="AlphaFoldDB" id="A0A3P1XMH0"/>